<dbReference type="InterPro" id="IPR011992">
    <property type="entry name" value="EF-hand-dom_pair"/>
</dbReference>
<comment type="caution">
    <text evidence="1">The sequence shown here is derived from an EMBL/GenBank/DDBJ whole genome shotgun (WGS) entry which is preliminary data.</text>
</comment>
<evidence type="ECO:0000313" key="2">
    <source>
        <dbReference type="Proteomes" id="UP000735302"/>
    </source>
</evidence>
<dbReference type="Gene3D" id="1.10.238.10">
    <property type="entry name" value="EF-hand"/>
    <property type="match status" value="1"/>
</dbReference>
<dbReference type="SUPFAM" id="SSF47473">
    <property type="entry name" value="EF-hand"/>
    <property type="match status" value="1"/>
</dbReference>
<sequence length="312" mass="36082">MGLNDLVEVFDELDSQQRGYVTTDQIRLFYSSLVESPANEETIKAVVNKICGHGINKVQRHDFNDVLEELERRHAVENEAYWDFQALDSNGNNHISLSHALLLFREYHGDLFSLDFWYRFLASREKPAGDVYFDEMRSWLCEVPTDCKASTQTQIVQEESRLERVQADMAYRELQEANTLMINRYPRNSSPTPDMSSRLNVTIPQFSGLSTSSVTPRQFLTDFENFTALCNISGDSKLVATFQLHLTDEARWWFDDLPSDLRSSWAKVKDAFQLQFVQRNSANTSDFIHQENLFLQMQLAPGQSINSFFFIP</sequence>
<reference evidence="1 2" key="1">
    <citation type="journal article" date="2021" name="Elife">
        <title>Chloroplast acquisition without the gene transfer in kleptoplastic sea slugs, Plakobranchus ocellatus.</title>
        <authorList>
            <person name="Maeda T."/>
            <person name="Takahashi S."/>
            <person name="Yoshida T."/>
            <person name="Shimamura S."/>
            <person name="Takaki Y."/>
            <person name="Nagai Y."/>
            <person name="Toyoda A."/>
            <person name="Suzuki Y."/>
            <person name="Arimoto A."/>
            <person name="Ishii H."/>
            <person name="Satoh N."/>
            <person name="Nishiyama T."/>
            <person name="Hasebe M."/>
            <person name="Maruyama T."/>
            <person name="Minagawa J."/>
            <person name="Obokata J."/>
            <person name="Shigenobu S."/>
        </authorList>
    </citation>
    <scope>NUCLEOTIDE SEQUENCE [LARGE SCALE GENOMIC DNA]</scope>
</reference>
<dbReference type="AlphaFoldDB" id="A0AAV3Z2P1"/>
<accession>A0AAV3Z2P1</accession>
<dbReference type="EMBL" id="BLXT01001882">
    <property type="protein sequence ID" value="GFN88857.1"/>
    <property type="molecule type" value="Genomic_DNA"/>
</dbReference>
<organism evidence="1 2">
    <name type="scientific">Plakobranchus ocellatus</name>
    <dbReference type="NCBI Taxonomy" id="259542"/>
    <lineage>
        <taxon>Eukaryota</taxon>
        <taxon>Metazoa</taxon>
        <taxon>Spiralia</taxon>
        <taxon>Lophotrochozoa</taxon>
        <taxon>Mollusca</taxon>
        <taxon>Gastropoda</taxon>
        <taxon>Heterobranchia</taxon>
        <taxon>Euthyneura</taxon>
        <taxon>Panpulmonata</taxon>
        <taxon>Sacoglossa</taxon>
        <taxon>Placobranchoidea</taxon>
        <taxon>Plakobranchidae</taxon>
        <taxon>Plakobranchus</taxon>
    </lineage>
</organism>
<evidence type="ECO:0000313" key="1">
    <source>
        <dbReference type="EMBL" id="GFN88857.1"/>
    </source>
</evidence>
<proteinExistence type="predicted"/>
<name>A0AAV3Z2P1_9GAST</name>
<dbReference type="Proteomes" id="UP000735302">
    <property type="component" value="Unassembled WGS sequence"/>
</dbReference>
<gene>
    <name evidence="1" type="ORF">PoB_001536300</name>
</gene>
<keyword evidence="2" id="KW-1185">Reference proteome</keyword>
<protein>
    <submittedName>
        <fullName evidence="1">Trichohyalin-like</fullName>
    </submittedName>
</protein>